<dbReference type="InterPro" id="IPR011033">
    <property type="entry name" value="PRC_barrel-like_sf"/>
</dbReference>
<evidence type="ECO:0000313" key="9">
    <source>
        <dbReference type="Proteomes" id="UP000247565"/>
    </source>
</evidence>
<sequence>MKRQLVHVATIGKPHGVNGLVRVYSYLEKATNLQNYKELIDNHGERWSLIWKNEPIAILYDGNKNPVDSRTNAEHLTNRKLYVTRDSFSDLEEEEFYLVDLIGLQARVQKINQQKEAFGIIDHVHDYGAGTSLEIKLDSKEIIIVPFTKQCVPVIDLEAGWVKICLPHFIEVSPNEGNKGNVLAD</sequence>
<evidence type="ECO:0000259" key="6">
    <source>
        <dbReference type="Pfam" id="PF01782"/>
    </source>
</evidence>
<dbReference type="NCBIfam" id="TIGR02273">
    <property type="entry name" value="16S_RimM"/>
    <property type="match status" value="1"/>
</dbReference>
<keyword evidence="2 5" id="KW-0690">Ribosome biogenesis</keyword>
<comment type="function">
    <text evidence="5">An accessory protein needed during the final step in the assembly of 30S ribosomal subunit, possibly for assembly of the head region. Essential for efficient processing of 16S rRNA. May be needed both before and after RbfA during the maturation of 16S rRNA. It has affinity for free ribosomal 30S subunits but not for 70S ribosomes.</text>
</comment>
<evidence type="ECO:0000256" key="2">
    <source>
        <dbReference type="ARBA" id="ARBA00022517"/>
    </source>
</evidence>
<dbReference type="GO" id="GO:0043022">
    <property type="term" value="F:ribosome binding"/>
    <property type="evidence" value="ECO:0007669"/>
    <property type="project" value="InterPro"/>
</dbReference>
<accession>A0A318N6R3</accession>
<dbReference type="InterPro" id="IPR011961">
    <property type="entry name" value="RimM"/>
</dbReference>
<dbReference type="SUPFAM" id="SSF50346">
    <property type="entry name" value="PRC-barrel domain"/>
    <property type="match status" value="1"/>
</dbReference>
<dbReference type="GO" id="GO:0042274">
    <property type="term" value="P:ribosomal small subunit biogenesis"/>
    <property type="evidence" value="ECO:0007669"/>
    <property type="project" value="UniProtKB-UniRule"/>
</dbReference>
<dbReference type="InterPro" id="IPR002676">
    <property type="entry name" value="RimM_N"/>
</dbReference>
<keyword evidence="3 5" id="KW-0698">rRNA processing</keyword>
<comment type="similarity">
    <text evidence="5">Belongs to the RimM family.</text>
</comment>
<evidence type="ECO:0000256" key="5">
    <source>
        <dbReference type="HAMAP-Rule" id="MF_00014"/>
    </source>
</evidence>
<evidence type="ECO:0000259" key="7">
    <source>
        <dbReference type="Pfam" id="PF24986"/>
    </source>
</evidence>
<dbReference type="Pfam" id="PF24986">
    <property type="entry name" value="PRC_RimM"/>
    <property type="match status" value="1"/>
</dbReference>
<dbReference type="RefSeq" id="WP_146206663.1">
    <property type="nucleotide sequence ID" value="NZ_CP046393.1"/>
</dbReference>
<keyword evidence="1 5" id="KW-0963">Cytoplasm</keyword>
<dbReference type="EMBL" id="QGLT01000002">
    <property type="protein sequence ID" value="PXZ00762.1"/>
    <property type="molecule type" value="Genomic_DNA"/>
</dbReference>
<dbReference type="Gene3D" id="2.30.30.240">
    <property type="entry name" value="PRC-barrel domain"/>
    <property type="match status" value="1"/>
</dbReference>
<proteinExistence type="inferred from homology"/>
<keyword evidence="4 5" id="KW-0143">Chaperone</keyword>
<dbReference type="AlphaFoldDB" id="A0A318N6R3"/>
<dbReference type="GO" id="GO:0005737">
    <property type="term" value="C:cytoplasm"/>
    <property type="evidence" value="ECO:0007669"/>
    <property type="project" value="UniProtKB-SubCell"/>
</dbReference>
<evidence type="ECO:0000256" key="1">
    <source>
        <dbReference type="ARBA" id="ARBA00022490"/>
    </source>
</evidence>
<comment type="subcellular location">
    <subcellularLocation>
        <location evidence="5">Cytoplasm</location>
    </subcellularLocation>
</comment>
<dbReference type="Proteomes" id="UP000247565">
    <property type="component" value="Unassembled WGS sequence"/>
</dbReference>
<dbReference type="InterPro" id="IPR036976">
    <property type="entry name" value="RimM_N_sf"/>
</dbReference>
<dbReference type="GO" id="GO:0005840">
    <property type="term" value="C:ribosome"/>
    <property type="evidence" value="ECO:0007669"/>
    <property type="project" value="InterPro"/>
</dbReference>
<keyword evidence="9" id="KW-1185">Reference proteome</keyword>
<dbReference type="Pfam" id="PF01782">
    <property type="entry name" value="RimM"/>
    <property type="match status" value="1"/>
</dbReference>
<comment type="domain">
    <text evidence="5">The PRC barrel domain binds ribosomal protein uS19.</text>
</comment>
<dbReference type="SUPFAM" id="SSF50447">
    <property type="entry name" value="Translation proteins"/>
    <property type="match status" value="1"/>
</dbReference>
<dbReference type="PANTHER" id="PTHR33692">
    <property type="entry name" value="RIBOSOME MATURATION FACTOR RIMM"/>
    <property type="match status" value="1"/>
</dbReference>
<dbReference type="HAMAP" id="MF_00014">
    <property type="entry name" value="Ribosome_mat_RimM"/>
    <property type="match status" value="1"/>
</dbReference>
<evidence type="ECO:0000313" key="8">
    <source>
        <dbReference type="EMBL" id="PXZ00762.1"/>
    </source>
</evidence>
<dbReference type="OrthoDB" id="9788191at2"/>
<gene>
    <name evidence="5 8" type="primary">rimM</name>
    <name evidence="8" type="ORF">DK869_05035</name>
</gene>
<dbReference type="Gene3D" id="2.40.30.60">
    <property type="entry name" value="RimM"/>
    <property type="match status" value="1"/>
</dbReference>
<dbReference type="InterPro" id="IPR056792">
    <property type="entry name" value="PRC_RimM"/>
</dbReference>
<evidence type="ECO:0000256" key="4">
    <source>
        <dbReference type="ARBA" id="ARBA00023186"/>
    </source>
</evidence>
<dbReference type="PANTHER" id="PTHR33692:SF1">
    <property type="entry name" value="RIBOSOME MATURATION FACTOR RIMM"/>
    <property type="match status" value="1"/>
</dbReference>
<feature type="domain" description="RimM N-terminal" evidence="6">
    <location>
        <begin position="8"/>
        <end position="86"/>
    </location>
</feature>
<name>A0A318N6R3_9PROT</name>
<comment type="subunit">
    <text evidence="5">Binds ribosomal protein uS19.</text>
</comment>
<organism evidence="8 9">
    <name type="scientific">Commensalibacter melissae</name>
    <dbReference type="NCBI Taxonomy" id="2070537"/>
    <lineage>
        <taxon>Bacteria</taxon>
        <taxon>Pseudomonadati</taxon>
        <taxon>Pseudomonadota</taxon>
        <taxon>Alphaproteobacteria</taxon>
        <taxon>Acetobacterales</taxon>
        <taxon>Acetobacteraceae</taxon>
    </lineage>
</organism>
<evidence type="ECO:0000256" key="3">
    <source>
        <dbReference type="ARBA" id="ARBA00022552"/>
    </source>
</evidence>
<comment type="caution">
    <text evidence="8">The sequence shown here is derived from an EMBL/GenBank/DDBJ whole genome shotgun (WGS) entry which is preliminary data.</text>
</comment>
<dbReference type="InterPro" id="IPR009000">
    <property type="entry name" value="Transl_B-barrel_sf"/>
</dbReference>
<protein>
    <recommendedName>
        <fullName evidence="5">Ribosome maturation factor RimM</fullName>
    </recommendedName>
</protein>
<feature type="domain" description="Ribosome maturation factor RimM PRC barrel" evidence="7">
    <location>
        <begin position="99"/>
        <end position="168"/>
    </location>
</feature>
<reference evidence="8 9" key="1">
    <citation type="submission" date="2018-05" db="EMBL/GenBank/DDBJ databases">
        <title>Reference genomes for bee gut microbiota database.</title>
        <authorList>
            <person name="Ellegaard K.M."/>
        </authorList>
    </citation>
    <scope>NUCLEOTIDE SEQUENCE [LARGE SCALE GENOMIC DNA]</scope>
    <source>
        <strain evidence="8 9">ESL0284</strain>
    </source>
</reference>
<dbReference type="GO" id="GO:0006364">
    <property type="term" value="P:rRNA processing"/>
    <property type="evidence" value="ECO:0007669"/>
    <property type="project" value="UniProtKB-UniRule"/>
</dbReference>